<dbReference type="SUPFAM" id="SSF69304">
    <property type="entry name" value="Tricorn protease N-terminal domain"/>
    <property type="match status" value="1"/>
</dbReference>
<dbReference type="RefSeq" id="WP_112332262.1">
    <property type="nucleotide sequence ID" value="NZ_JADPHD010000009.1"/>
</dbReference>
<evidence type="ECO:0000313" key="4">
    <source>
        <dbReference type="Proteomes" id="UP000249377"/>
    </source>
</evidence>
<feature type="region of interest" description="Disordered" evidence="1">
    <location>
        <begin position="27"/>
        <end position="54"/>
    </location>
</feature>
<keyword evidence="2" id="KW-0732">Signal</keyword>
<organism evidence="3 4">
    <name type="scientific">Hydrogeniiclostridium mannosilyticum</name>
    <dbReference type="NCBI Taxonomy" id="2764322"/>
    <lineage>
        <taxon>Bacteria</taxon>
        <taxon>Bacillati</taxon>
        <taxon>Bacillota</taxon>
        <taxon>Clostridia</taxon>
        <taxon>Eubacteriales</taxon>
        <taxon>Acutalibacteraceae</taxon>
        <taxon>Hydrogeniiclostridium</taxon>
    </lineage>
</organism>
<keyword evidence="4" id="KW-1185">Reference proteome</keyword>
<name>A0A328UE02_9FIRM</name>
<protein>
    <recommendedName>
        <fullName evidence="5">DUF5050 domain-containing protein</fullName>
    </recommendedName>
</protein>
<proteinExistence type="predicted"/>
<reference evidence="3 4" key="1">
    <citation type="submission" date="2018-06" db="EMBL/GenBank/DDBJ databases">
        <title>Noncontiguous genome sequence of Ruminococcaceae bacterium ASD2818.</title>
        <authorList>
            <person name="Chaplin A.V."/>
            <person name="Sokolova S.R."/>
            <person name="Kochetkova T.O."/>
            <person name="Goltsov A.Y."/>
            <person name="Trofimov D.Y."/>
            <person name="Efimov B.A."/>
        </authorList>
    </citation>
    <scope>NUCLEOTIDE SEQUENCE [LARGE SCALE GENOMIC DNA]</scope>
    <source>
        <strain evidence="3 4">ASD2818</strain>
    </source>
</reference>
<feature type="compositionally biased region" description="Polar residues" evidence="1">
    <location>
        <begin position="33"/>
        <end position="42"/>
    </location>
</feature>
<evidence type="ECO:0000256" key="1">
    <source>
        <dbReference type="SAM" id="MobiDB-lite"/>
    </source>
</evidence>
<evidence type="ECO:0000256" key="2">
    <source>
        <dbReference type="SAM" id="SignalP"/>
    </source>
</evidence>
<dbReference type="AlphaFoldDB" id="A0A328UE02"/>
<evidence type="ECO:0008006" key="5">
    <source>
        <dbReference type="Google" id="ProtNLM"/>
    </source>
</evidence>
<sequence length="445" mass="50355">MKKALSFVVILFLILCTMGCQNQKQKQPDDIENSSLTQQQVEQPGENGEIQPLKSGNDKGYYLVEQSNDQNFNLVYIDYQTKQKVFLCSKPNCEHNNSACTSYLAGGNSFQNSSSVSNDYAVYCTDRELYLFYMGGSAFFSNGNPPAIYRMDLDGENRDVIFTAESGTQFDRYITPYTDGNNLYFQTQSIGASEPNEDGVVELGKSVDSLTCLNLTSGKSTNILEMQNRSLLAGYQDGFILSETDELPQDVTEPEEIDKALANQKTRIVLFRPDTQTSTLLYTAEPGAELWNSVRYGKQLFFIHKNNIMSLNLENKTAEPVVMGLTATPALKQCYDGQLYFETRDNENKAAAYRYDLENKEYAPIQLMTNEPGAEPVSILAEAGNDYLVNYRCDRIRDEKDSVMIDENGTEHHFPSYTTTKRYYALIAKSDYQNSHVEYKEISER</sequence>
<comment type="caution">
    <text evidence="3">The sequence shown here is derived from an EMBL/GenBank/DDBJ whole genome shotgun (WGS) entry which is preliminary data.</text>
</comment>
<feature type="signal peptide" evidence="2">
    <location>
        <begin position="1"/>
        <end position="22"/>
    </location>
</feature>
<evidence type="ECO:0000313" key="3">
    <source>
        <dbReference type="EMBL" id="RAQ29846.1"/>
    </source>
</evidence>
<gene>
    <name evidence="3" type="ORF">DPQ25_06035</name>
</gene>
<feature type="chain" id="PRO_5038924693" description="DUF5050 domain-containing protein" evidence="2">
    <location>
        <begin position="23"/>
        <end position="445"/>
    </location>
</feature>
<dbReference type="EMBL" id="QLYR01000002">
    <property type="protein sequence ID" value="RAQ29846.1"/>
    <property type="molecule type" value="Genomic_DNA"/>
</dbReference>
<dbReference type="Proteomes" id="UP000249377">
    <property type="component" value="Unassembled WGS sequence"/>
</dbReference>
<accession>A0A328UE02</accession>